<dbReference type="CDD" id="cd01650">
    <property type="entry name" value="RT_nLTR_like"/>
    <property type="match status" value="1"/>
</dbReference>
<accession>A0AAV4CDG4</accession>
<proteinExistence type="predicted"/>
<evidence type="ECO:0000256" key="1">
    <source>
        <dbReference type="SAM" id="MobiDB-lite"/>
    </source>
</evidence>
<evidence type="ECO:0000259" key="2">
    <source>
        <dbReference type="PROSITE" id="PS50878"/>
    </source>
</evidence>
<sequence length="476" mass="54008">MAPLKARHSVLSRAESARKKRSQTRKNQERFIRDLFQFARQLFQQPKSGTLTVDREELETHLKKTYSDPTREIPLEETTGLVWPAAPGIKFDSRPPSVQEVIAVVNKARAKSASGPNGVPYLLYKRCPNVLKKLHKILRSAWKIIKISKEWMTAEGVYIPKEQDSKGINQFRPISVEGKMFFSIMAPPLTKYLAENGYINTSVQKGRIPRVSGCLEHATMFWEAIYRAKSEKLNLDVVWLDLVNAYISVPHEMIQLALRMYHVPEVIQVMLDDDFSGFRMRFSTNDYTTTWINLEVGIAMGCTISPILFVMAMEVILKAAEGSAGPTNLGGGCSIPPLKVFMDDTTVICSKEDETRRMLTRLDILMSWCRMEFKPKKSRSLSIRKGKVDETMTFTVAEQQIPTVSQEPVKSLGRWCDSSMKDIRRGAETLEIASGSLLAINKCGLQGIFKIWCLQFMLIPKLLWPHLVHDICSTTV</sequence>
<dbReference type="AlphaFoldDB" id="A0AAV4CDG4"/>
<feature type="compositionally biased region" description="Basic residues" evidence="1">
    <location>
        <begin position="1"/>
        <end position="10"/>
    </location>
</feature>
<dbReference type="EMBL" id="BLXT01006100">
    <property type="protein sequence ID" value="GFO29008.1"/>
    <property type="molecule type" value="Genomic_DNA"/>
</dbReference>
<protein>
    <submittedName>
        <fullName evidence="3">Reverse transcriptase</fullName>
    </submittedName>
</protein>
<comment type="caution">
    <text evidence="3">The sequence shown here is derived from an EMBL/GenBank/DDBJ whole genome shotgun (WGS) entry which is preliminary data.</text>
</comment>
<gene>
    <name evidence="3" type="ORF">PoB_005551300</name>
</gene>
<feature type="domain" description="Reverse transcriptase" evidence="2">
    <location>
        <begin position="140"/>
        <end position="420"/>
    </location>
</feature>
<keyword evidence="3" id="KW-0808">Transferase</keyword>
<dbReference type="PANTHER" id="PTHR19446">
    <property type="entry name" value="REVERSE TRANSCRIPTASES"/>
    <property type="match status" value="1"/>
</dbReference>
<name>A0AAV4CDG4_9GAST</name>
<keyword evidence="3" id="KW-0548">Nucleotidyltransferase</keyword>
<dbReference type="PROSITE" id="PS50878">
    <property type="entry name" value="RT_POL"/>
    <property type="match status" value="1"/>
</dbReference>
<organism evidence="3 4">
    <name type="scientific">Plakobranchus ocellatus</name>
    <dbReference type="NCBI Taxonomy" id="259542"/>
    <lineage>
        <taxon>Eukaryota</taxon>
        <taxon>Metazoa</taxon>
        <taxon>Spiralia</taxon>
        <taxon>Lophotrochozoa</taxon>
        <taxon>Mollusca</taxon>
        <taxon>Gastropoda</taxon>
        <taxon>Heterobranchia</taxon>
        <taxon>Euthyneura</taxon>
        <taxon>Panpulmonata</taxon>
        <taxon>Sacoglossa</taxon>
        <taxon>Placobranchoidea</taxon>
        <taxon>Plakobranchidae</taxon>
        <taxon>Plakobranchus</taxon>
    </lineage>
</organism>
<dbReference type="Proteomes" id="UP000735302">
    <property type="component" value="Unassembled WGS sequence"/>
</dbReference>
<dbReference type="InterPro" id="IPR000477">
    <property type="entry name" value="RT_dom"/>
</dbReference>
<dbReference type="Pfam" id="PF00078">
    <property type="entry name" value="RVT_1"/>
    <property type="match status" value="1"/>
</dbReference>
<evidence type="ECO:0000313" key="4">
    <source>
        <dbReference type="Proteomes" id="UP000735302"/>
    </source>
</evidence>
<reference evidence="3 4" key="1">
    <citation type="journal article" date="2021" name="Elife">
        <title>Chloroplast acquisition without the gene transfer in kleptoplastic sea slugs, Plakobranchus ocellatus.</title>
        <authorList>
            <person name="Maeda T."/>
            <person name="Takahashi S."/>
            <person name="Yoshida T."/>
            <person name="Shimamura S."/>
            <person name="Takaki Y."/>
            <person name="Nagai Y."/>
            <person name="Toyoda A."/>
            <person name="Suzuki Y."/>
            <person name="Arimoto A."/>
            <person name="Ishii H."/>
            <person name="Satoh N."/>
            <person name="Nishiyama T."/>
            <person name="Hasebe M."/>
            <person name="Maruyama T."/>
            <person name="Minagawa J."/>
            <person name="Obokata J."/>
            <person name="Shigenobu S."/>
        </authorList>
    </citation>
    <scope>NUCLEOTIDE SEQUENCE [LARGE SCALE GENOMIC DNA]</scope>
</reference>
<dbReference type="GO" id="GO:0003964">
    <property type="term" value="F:RNA-directed DNA polymerase activity"/>
    <property type="evidence" value="ECO:0007669"/>
    <property type="project" value="UniProtKB-KW"/>
</dbReference>
<feature type="region of interest" description="Disordered" evidence="1">
    <location>
        <begin position="1"/>
        <end position="27"/>
    </location>
</feature>
<evidence type="ECO:0000313" key="3">
    <source>
        <dbReference type="EMBL" id="GFO29008.1"/>
    </source>
</evidence>
<keyword evidence="4" id="KW-1185">Reference proteome</keyword>
<keyword evidence="3" id="KW-0695">RNA-directed DNA polymerase</keyword>